<dbReference type="InterPro" id="IPR045225">
    <property type="entry name" value="Uracil/uridine/allantoin_perm"/>
</dbReference>
<feature type="transmembrane region" description="Helical" evidence="6">
    <location>
        <begin position="45"/>
        <end position="62"/>
    </location>
</feature>
<dbReference type="PANTHER" id="PTHR30618:SF15">
    <property type="entry name" value="NICOTINAMIDE RIBOSIDE TRANSPORTER 1-RELATED"/>
    <property type="match status" value="1"/>
</dbReference>
<dbReference type="InterPro" id="IPR001248">
    <property type="entry name" value="Pur-cyt_permease"/>
</dbReference>
<evidence type="ECO:0000256" key="3">
    <source>
        <dbReference type="ARBA" id="ARBA00022692"/>
    </source>
</evidence>
<name>A0A0C9SJY2_PLICR</name>
<comment type="subcellular location">
    <subcellularLocation>
        <location evidence="1">Membrane</location>
        <topology evidence="1">Multi-pass membrane protein</topology>
    </subcellularLocation>
</comment>
<dbReference type="EMBL" id="KN832659">
    <property type="protein sequence ID" value="KII82781.1"/>
    <property type="molecule type" value="Genomic_DNA"/>
</dbReference>
<evidence type="ECO:0000256" key="1">
    <source>
        <dbReference type="ARBA" id="ARBA00004141"/>
    </source>
</evidence>
<keyword evidence="3 6" id="KW-0812">Transmembrane</keyword>
<reference evidence="7 8" key="1">
    <citation type="submission" date="2014-06" db="EMBL/GenBank/DDBJ databases">
        <title>Evolutionary Origins and Diversification of the Mycorrhizal Mutualists.</title>
        <authorList>
            <consortium name="DOE Joint Genome Institute"/>
            <consortium name="Mycorrhizal Genomics Consortium"/>
            <person name="Kohler A."/>
            <person name="Kuo A."/>
            <person name="Nagy L.G."/>
            <person name="Floudas D."/>
            <person name="Copeland A."/>
            <person name="Barry K.W."/>
            <person name="Cichocki N."/>
            <person name="Veneault-Fourrey C."/>
            <person name="LaButti K."/>
            <person name="Lindquist E.A."/>
            <person name="Lipzen A."/>
            <person name="Lundell T."/>
            <person name="Morin E."/>
            <person name="Murat C."/>
            <person name="Riley R."/>
            <person name="Ohm R."/>
            <person name="Sun H."/>
            <person name="Tunlid A."/>
            <person name="Henrissat B."/>
            <person name="Grigoriev I.V."/>
            <person name="Hibbett D.S."/>
            <person name="Martin F."/>
        </authorList>
    </citation>
    <scope>NUCLEOTIDE SEQUENCE [LARGE SCALE GENOMIC DNA]</scope>
    <source>
        <strain evidence="7 8">FD-325 SS-3</strain>
    </source>
</reference>
<evidence type="ECO:0000256" key="4">
    <source>
        <dbReference type="ARBA" id="ARBA00022989"/>
    </source>
</evidence>
<keyword evidence="5 6" id="KW-0472">Membrane</keyword>
<dbReference type="HOGENOM" id="CLU_2203318_0_0_1"/>
<evidence type="ECO:0000256" key="2">
    <source>
        <dbReference type="ARBA" id="ARBA00008974"/>
    </source>
</evidence>
<sequence>ERLQRPFLITGVMFAMTLVGLLVWSVKHAGGGGPLFHTPQTTPNVGWSVMFGITSILGSWGSSTLGQSDWTRYAETRIGVVVTSASSEVLGELYWNPIALLAEIQEHY</sequence>
<comment type="similarity">
    <text evidence="2">Belongs to the purine-cytosine permease (2.A.39) family.</text>
</comment>
<dbReference type="AlphaFoldDB" id="A0A0C9SJY2"/>
<dbReference type="OrthoDB" id="2018619at2759"/>
<dbReference type="GO" id="GO:0015205">
    <property type="term" value="F:nucleobase transmembrane transporter activity"/>
    <property type="evidence" value="ECO:0007669"/>
    <property type="project" value="TreeGrafter"/>
</dbReference>
<evidence type="ECO:0000313" key="7">
    <source>
        <dbReference type="EMBL" id="KII82781.1"/>
    </source>
</evidence>
<evidence type="ECO:0000256" key="6">
    <source>
        <dbReference type="SAM" id="Phobius"/>
    </source>
</evidence>
<dbReference type="Proteomes" id="UP000053263">
    <property type="component" value="Unassembled WGS sequence"/>
</dbReference>
<gene>
    <name evidence="7" type="ORF">PLICRDRAFT_59623</name>
</gene>
<keyword evidence="4 6" id="KW-1133">Transmembrane helix</keyword>
<feature type="non-terminal residue" evidence="7">
    <location>
        <position position="108"/>
    </location>
</feature>
<dbReference type="Pfam" id="PF02133">
    <property type="entry name" value="Transp_cyt_pur"/>
    <property type="match status" value="1"/>
</dbReference>
<feature type="non-terminal residue" evidence="7">
    <location>
        <position position="1"/>
    </location>
</feature>
<dbReference type="GO" id="GO:0005886">
    <property type="term" value="C:plasma membrane"/>
    <property type="evidence" value="ECO:0007669"/>
    <property type="project" value="TreeGrafter"/>
</dbReference>
<protein>
    <submittedName>
        <fullName evidence="7">Uncharacterized protein</fullName>
    </submittedName>
</protein>
<feature type="transmembrane region" description="Helical" evidence="6">
    <location>
        <begin position="7"/>
        <end position="25"/>
    </location>
</feature>
<dbReference type="Gene3D" id="1.10.4160.10">
    <property type="entry name" value="Hydantoin permease"/>
    <property type="match status" value="1"/>
</dbReference>
<dbReference type="PANTHER" id="PTHR30618">
    <property type="entry name" value="NCS1 FAMILY PURINE/PYRIMIDINE TRANSPORTER"/>
    <property type="match status" value="1"/>
</dbReference>
<keyword evidence="8" id="KW-1185">Reference proteome</keyword>
<organism evidence="7 8">
    <name type="scientific">Plicaturopsis crispa FD-325 SS-3</name>
    <dbReference type="NCBI Taxonomy" id="944288"/>
    <lineage>
        <taxon>Eukaryota</taxon>
        <taxon>Fungi</taxon>
        <taxon>Dikarya</taxon>
        <taxon>Basidiomycota</taxon>
        <taxon>Agaricomycotina</taxon>
        <taxon>Agaricomycetes</taxon>
        <taxon>Agaricomycetidae</taxon>
        <taxon>Amylocorticiales</taxon>
        <taxon>Amylocorticiaceae</taxon>
        <taxon>Plicatura</taxon>
        <taxon>Plicaturopsis crispa</taxon>
    </lineage>
</organism>
<proteinExistence type="inferred from homology"/>
<accession>A0A0C9SJY2</accession>
<evidence type="ECO:0000256" key="5">
    <source>
        <dbReference type="ARBA" id="ARBA00023136"/>
    </source>
</evidence>
<evidence type="ECO:0000313" key="8">
    <source>
        <dbReference type="Proteomes" id="UP000053263"/>
    </source>
</evidence>